<evidence type="ECO:0000313" key="1">
    <source>
        <dbReference type="EMBL" id="JAD47791.1"/>
    </source>
</evidence>
<dbReference type="EMBL" id="GBRH01250104">
    <property type="protein sequence ID" value="JAD47791.1"/>
    <property type="molecule type" value="Transcribed_RNA"/>
</dbReference>
<name>A0A0A9A9L7_ARUDO</name>
<sequence>MLELKWRRMGAWKINLGDGITSAWKEIKDWVQLTMVWWWHVGNYVLSKRLFDLIWYVRFCIIL</sequence>
<accession>A0A0A9A9L7</accession>
<reference evidence="1" key="2">
    <citation type="journal article" date="2015" name="Data Brief">
        <title>Shoot transcriptome of the giant reed, Arundo donax.</title>
        <authorList>
            <person name="Barrero R.A."/>
            <person name="Guerrero F.D."/>
            <person name="Moolhuijzen P."/>
            <person name="Goolsby J.A."/>
            <person name="Tidwell J."/>
            <person name="Bellgard S.E."/>
            <person name="Bellgard M.I."/>
        </authorList>
    </citation>
    <scope>NUCLEOTIDE SEQUENCE</scope>
    <source>
        <tissue evidence="1">Shoot tissue taken approximately 20 cm above the soil surface</tissue>
    </source>
</reference>
<protein>
    <submittedName>
        <fullName evidence="1">Uncharacterized protein</fullName>
    </submittedName>
</protein>
<proteinExistence type="predicted"/>
<reference evidence="1" key="1">
    <citation type="submission" date="2014-09" db="EMBL/GenBank/DDBJ databases">
        <authorList>
            <person name="Magalhaes I.L.F."/>
            <person name="Oliveira U."/>
            <person name="Santos F.R."/>
            <person name="Vidigal T.H.D.A."/>
            <person name="Brescovit A.D."/>
            <person name="Santos A.J."/>
        </authorList>
    </citation>
    <scope>NUCLEOTIDE SEQUENCE</scope>
    <source>
        <tissue evidence="1">Shoot tissue taken approximately 20 cm above the soil surface</tissue>
    </source>
</reference>
<organism evidence="1">
    <name type="scientific">Arundo donax</name>
    <name type="common">Giant reed</name>
    <name type="synonym">Donax arundinaceus</name>
    <dbReference type="NCBI Taxonomy" id="35708"/>
    <lineage>
        <taxon>Eukaryota</taxon>
        <taxon>Viridiplantae</taxon>
        <taxon>Streptophyta</taxon>
        <taxon>Embryophyta</taxon>
        <taxon>Tracheophyta</taxon>
        <taxon>Spermatophyta</taxon>
        <taxon>Magnoliopsida</taxon>
        <taxon>Liliopsida</taxon>
        <taxon>Poales</taxon>
        <taxon>Poaceae</taxon>
        <taxon>PACMAD clade</taxon>
        <taxon>Arundinoideae</taxon>
        <taxon>Arundineae</taxon>
        <taxon>Arundo</taxon>
    </lineage>
</organism>
<dbReference type="AlphaFoldDB" id="A0A0A9A9L7"/>